<accession>A0A6C0KK74</accession>
<organism evidence="2">
    <name type="scientific">viral metagenome</name>
    <dbReference type="NCBI Taxonomy" id="1070528"/>
    <lineage>
        <taxon>unclassified sequences</taxon>
        <taxon>metagenomes</taxon>
        <taxon>organismal metagenomes</taxon>
    </lineage>
</organism>
<reference evidence="2" key="1">
    <citation type="journal article" date="2020" name="Nature">
        <title>Giant virus diversity and host interactions through global metagenomics.</title>
        <authorList>
            <person name="Schulz F."/>
            <person name="Roux S."/>
            <person name="Paez-Espino D."/>
            <person name="Jungbluth S."/>
            <person name="Walsh D.A."/>
            <person name="Denef V.J."/>
            <person name="McMahon K.D."/>
            <person name="Konstantinidis K.T."/>
            <person name="Eloe-Fadrosh E.A."/>
            <person name="Kyrpides N.C."/>
            <person name="Woyke T."/>
        </authorList>
    </citation>
    <scope>NUCLEOTIDE SEQUENCE</scope>
    <source>
        <strain evidence="2">GVMAG-S-3300012919-55</strain>
    </source>
</reference>
<proteinExistence type="predicted"/>
<evidence type="ECO:0000256" key="1">
    <source>
        <dbReference type="SAM" id="MobiDB-lite"/>
    </source>
</evidence>
<protein>
    <submittedName>
        <fullName evidence="2">Uncharacterized protein</fullName>
    </submittedName>
</protein>
<name>A0A6C0KK74_9ZZZZ</name>
<dbReference type="AlphaFoldDB" id="A0A6C0KK74"/>
<feature type="region of interest" description="Disordered" evidence="1">
    <location>
        <begin position="1"/>
        <end position="25"/>
    </location>
</feature>
<evidence type="ECO:0000313" key="2">
    <source>
        <dbReference type="EMBL" id="QHU17683.1"/>
    </source>
</evidence>
<dbReference type="EMBL" id="MN740917">
    <property type="protein sequence ID" value="QHU17683.1"/>
    <property type="molecule type" value="Genomic_DNA"/>
</dbReference>
<sequence>MRKRQTRRNTNNSRKRARKTIKKKGGTVLTPRQANSENISIDTISDFKEFIKKIKPNDHDNVIGNFIYFVKSNVETYSKQKDSVYRMLQRIFDVQLNLPNTVLGSGHRDNRQQKRINGIRLNYNSETEVENNSNSEK</sequence>